<name>A0A2T6ZA00_TUBBO</name>
<dbReference type="PANTHER" id="PTHR37807:SF3">
    <property type="entry name" value="OS07G0160300 PROTEIN"/>
    <property type="match status" value="1"/>
</dbReference>
<dbReference type="Gene3D" id="3.40.50.300">
    <property type="entry name" value="P-loop containing nucleotide triphosphate hydrolases"/>
    <property type="match status" value="1"/>
</dbReference>
<dbReference type="AlphaFoldDB" id="A0A2T6ZA00"/>
<gene>
    <name evidence="2" type="ORF">B9Z19DRAFT_1011344</name>
</gene>
<evidence type="ECO:0000313" key="3">
    <source>
        <dbReference type="Proteomes" id="UP000244722"/>
    </source>
</evidence>
<dbReference type="Pfam" id="PF13671">
    <property type="entry name" value="AAA_33"/>
    <property type="match status" value="1"/>
</dbReference>
<organism evidence="2 3">
    <name type="scientific">Tuber borchii</name>
    <name type="common">White truffle</name>
    <dbReference type="NCBI Taxonomy" id="42251"/>
    <lineage>
        <taxon>Eukaryota</taxon>
        <taxon>Fungi</taxon>
        <taxon>Dikarya</taxon>
        <taxon>Ascomycota</taxon>
        <taxon>Pezizomycotina</taxon>
        <taxon>Pezizomycetes</taxon>
        <taxon>Pezizales</taxon>
        <taxon>Tuberaceae</taxon>
        <taxon>Tuber</taxon>
    </lineage>
</organism>
<dbReference type="Proteomes" id="UP000244722">
    <property type="component" value="Unassembled WGS sequence"/>
</dbReference>
<dbReference type="InterPro" id="IPR027417">
    <property type="entry name" value="P-loop_NTPase"/>
</dbReference>
<sequence length="193" mass="21578">MSTQKTPYKLFIQMSGALGSGKSTMARLLRSAINGMVIDHDVLRSALLESGLPFDQAAKLAYDLQWTLAQDMMKQGFSVIIDSTCNFPEVLDQGSAHAKQYGYAYWYVECKVEDVDLLDKRLRTRDPMTSQRTGVDQPPSAAAAHGARGGEDHRALFKRWIEHPCHPKDNVVIVDSTGNLEMLRDYIMKQIVG</sequence>
<dbReference type="OrthoDB" id="3231855at2759"/>
<feature type="region of interest" description="Disordered" evidence="1">
    <location>
        <begin position="126"/>
        <end position="148"/>
    </location>
</feature>
<accession>A0A2T6ZA00</accession>
<proteinExistence type="predicted"/>
<dbReference type="STRING" id="42251.A0A2T6ZA00"/>
<evidence type="ECO:0000313" key="2">
    <source>
        <dbReference type="EMBL" id="PUU72266.1"/>
    </source>
</evidence>
<keyword evidence="3" id="KW-1185">Reference proteome</keyword>
<dbReference type="EMBL" id="NESQ01000607">
    <property type="protein sequence ID" value="PUU72266.1"/>
    <property type="molecule type" value="Genomic_DNA"/>
</dbReference>
<reference evidence="2 3" key="1">
    <citation type="submission" date="2017-04" db="EMBL/GenBank/DDBJ databases">
        <title>Draft genome sequence of Tuber borchii Vittad., a whitish edible truffle.</title>
        <authorList>
            <consortium name="DOE Joint Genome Institute"/>
            <person name="Murat C."/>
            <person name="Kuo A."/>
            <person name="Barry K.W."/>
            <person name="Clum A."/>
            <person name="Dockter R.B."/>
            <person name="Fauchery L."/>
            <person name="Iotti M."/>
            <person name="Kohler A."/>
            <person name="Labutti K."/>
            <person name="Lindquist E.A."/>
            <person name="Lipzen A."/>
            <person name="Ohm R.A."/>
            <person name="Wang M."/>
            <person name="Grigoriev I.V."/>
            <person name="Zambonelli A."/>
            <person name="Martin F.M."/>
        </authorList>
    </citation>
    <scope>NUCLEOTIDE SEQUENCE [LARGE SCALE GENOMIC DNA]</scope>
    <source>
        <strain evidence="2 3">Tbo3840</strain>
    </source>
</reference>
<evidence type="ECO:0000256" key="1">
    <source>
        <dbReference type="SAM" id="MobiDB-lite"/>
    </source>
</evidence>
<dbReference type="SUPFAM" id="SSF52540">
    <property type="entry name" value="P-loop containing nucleoside triphosphate hydrolases"/>
    <property type="match status" value="1"/>
</dbReference>
<comment type="caution">
    <text evidence="2">The sequence shown here is derived from an EMBL/GenBank/DDBJ whole genome shotgun (WGS) entry which is preliminary data.</text>
</comment>
<protein>
    <recommendedName>
        <fullName evidence="4">P-loop containing nucleoside triphosphate hydrolase protein</fullName>
    </recommendedName>
</protein>
<evidence type="ECO:0008006" key="4">
    <source>
        <dbReference type="Google" id="ProtNLM"/>
    </source>
</evidence>
<dbReference type="PANTHER" id="PTHR37807">
    <property type="entry name" value="OS07G0160300 PROTEIN"/>
    <property type="match status" value="1"/>
</dbReference>